<evidence type="ECO:0000256" key="1">
    <source>
        <dbReference type="SAM" id="Phobius"/>
    </source>
</evidence>
<evidence type="ECO:0000313" key="3">
    <source>
        <dbReference type="Proteomes" id="UP000580474"/>
    </source>
</evidence>
<keyword evidence="3" id="KW-1185">Reference proteome</keyword>
<keyword evidence="1" id="KW-1133">Transmembrane helix</keyword>
<accession>A0A840N804</accession>
<dbReference type="EMBL" id="JACHIV010000001">
    <property type="protein sequence ID" value="MBB5067764.1"/>
    <property type="molecule type" value="Genomic_DNA"/>
</dbReference>
<organism evidence="2 3">
    <name type="scientific">Saccharopolyspora gloriosae</name>
    <dbReference type="NCBI Taxonomy" id="455344"/>
    <lineage>
        <taxon>Bacteria</taxon>
        <taxon>Bacillati</taxon>
        <taxon>Actinomycetota</taxon>
        <taxon>Actinomycetes</taxon>
        <taxon>Pseudonocardiales</taxon>
        <taxon>Pseudonocardiaceae</taxon>
        <taxon>Saccharopolyspora</taxon>
    </lineage>
</organism>
<protein>
    <submittedName>
        <fullName evidence="2">Uncharacterized protein</fullName>
    </submittedName>
</protein>
<dbReference type="AlphaFoldDB" id="A0A840N804"/>
<name>A0A840N804_9PSEU</name>
<feature type="transmembrane region" description="Helical" evidence="1">
    <location>
        <begin position="71"/>
        <end position="92"/>
    </location>
</feature>
<comment type="caution">
    <text evidence="2">The sequence shown here is derived from an EMBL/GenBank/DDBJ whole genome shotgun (WGS) entry which is preliminary data.</text>
</comment>
<feature type="transmembrane region" description="Helical" evidence="1">
    <location>
        <begin position="112"/>
        <end position="134"/>
    </location>
</feature>
<keyword evidence="1" id="KW-0472">Membrane</keyword>
<gene>
    <name evidence="2" type="ORF">BJ969_000852</name>
</gene>
<evidence type="ECO:0000313" key="2">
    <source>
        <dbReference type="EMBL" id="MBB5067764.1"/>
    </source>
</evidence>
<dbReference type="Proteomes" id="UP000580474">
    <property type="component" value="Unassembled WGS sequence"/>
</dbReference>
<keyword evidence="1" id="KW-0812">Transmembrane</keyword>
<sequence length="139" mass="14753">MTRALLAAAGLAMIGWGGWYLAAELLADEAIRWSVLGWLAAGPVLTDLVLLPLAGLVGWTAARVLPRSWRAPAAVGMVLSAVLALLAVPFLWRTYAPNQNPGLLDRDYSTGLLIALAVVWGAVLLTALTTAIAARVRRR</sequence>
<feature type="transmembrane region" description="Helical" evidence="1">
    <location>
        <begin position="37"/>
        <end position="59"/>
    </location>
</feature>
<proteinExistence type="predicted"/>
<dbReference type="RefSeq" id="WP_184477507.1">
    <property type="nucleotide sequence ID" value="NZ_JACHIV010000001.1"/>
</dbReference>
<reference evidence="2 3" key="1">
    <citation type="submission" date="2020-08" db="EMBL/GenBank/DDBJ databases">
        <title>Sequencing the genomes of 1000 actinobacteria strains.</title>
        <authorList>
            <person name="Klenk H.-P."/>
        </authorList>
    </citation>
    <scope>NUCLEOTIDE SEQUENCE [LARGE SCALE GENOMIC DNA]</scope>
    <source>
        <strain evidence="2 3">DSM 45582</strain>
    </source>
</reference>